<evidence type="ECO:0000313" key="3">
    <source>
        <dbReference type="EMBL" id="KAJ3506135.1"/>
    </source>
</evidence>
<gene>
    <name evidence="3" type="ORF">NLJ89_g7033</name>
</gene>
<keyword evidence="1" id="KW-0238">DNA-binding</keyword>
<accession>A0A9W8JXF6</accession>
<dbReference type="GO" id="GO:0003677">
    <property type="term" value="F:DNA binding"/>
    <property type="evidence" value="ECO:0007669"/>
    <property type="project" value="UniProtKB-KW"/>
</dbReference>
<dbReference type="Gene3D" id="1.10.443.10">
    <property type="entry name" value="Intergrase catalytic core"/>
    <property type="match status" value="1"/>
</dbReference>
<dbReference type="GO" id="GO:0006310">
    <property type="term" value="P:DNA recombination"/>
    <property type="evidence" value="ECO:0007669"/>
    <property type="project" value="UniProtKB-KW"/>
</dbReference>
<organism evidence="3 4">
    <name type="scientific">Agrocybe chaxingu</name>
    <dbReference type="NCBI Taxonomy" id="84603"/>
    <lineage>
        <taxon>Eukaryota</taxon>
        <taxon>Fungi</taxon>
        <taxon>Dikarya</taxon>
        <taxon>Basidiomycota</taxon>
        <taxon>Agaricomycotina</taxon>
        <taxon>Agaricomycetes</taxon>
        <taxon>Agaricomycetidae</taxon>
        <taxon>Agaricales</taxon>
        <taxon>Agaricineae</taxon>
        <taxon>Strophariaceae</taxon>
        <taxon>Agrocybe</taxon>
    </lineage>
</organism>
<name>A0A9W8JXF6_9AGAR</name>
<protein>
    <recommendedName>
        <fullName evidence="5">Tyr recombinase domain-containing protein</fullName>
    </recommendedName>
</protein>
<dbReference type="Gene3D" id="1.10.150.130">
    <property type="match status" value="1"/>
</dbReference>
<dbReference type="InterPro" id="IPR011010">
    <property type="entry name" value="DNA_brk_join_enz"/>
</dbReference>
<dbReference type="SUPFAM" id="SSF47823">
    <property type="entry name" value="lambda integrase-like, N-terminal domain"/>
    <property type="match status" value="1"/>
</dbReference>
<keyword evidence="4" id="KW-1185">Reference proteome</keyword>
<proteinExistence type="predicted"/>
<evidence type="ECO:0000256" key="2">
    <source>
        <dbReference type="ARBA" id="ARBA00023172"/>
    </source>
</evidence>
<dbReference type="GO" id="GO:0015074">
    <property type="term" value="P:DNA integration"/>
    <property type="evidence" value="ECO:0007669"/>
    <property type="project" value="InterPro"/>
</dbReference>
<dbReference type="EMBL" id="JANKHO010000801">
    <property type="protein sequence ID" value="KAJ3506135.1"/>
    <property type="molecule type" value="Genomic_DNA"/>
</dbReference>
<evidence type="ECO:0000313" key="4">
    <source>
        <dbReference type="Proteomes" id="UP001148786"/>
    </source>
</evidence>
<dbReference type="AlphaFoldDB" id="A0A9W8JXF6"/>
<dbReference type="OrthoDB" id="5598396at2759"/>
<sequence length="334" mass="37579">MNLPPSSRQPTRAAWSRDRLVHERAVALGFALEPSSISSYSSALQSYISFCRLHNFPVEPTPDTLSFFVVYMCSHIKPTSVKSYLSGICNQLEPFFPNVRSVRRHTLVTRTLLGCTKRRATPTSRRRPLSRDELSVIHTSLSTSPDHDDILFLTILSTTFHGLMRLGENVWPDQTSLQDYRKVILRSSVTTTPDSFAFLLPGHKADRLFEGNRILIHRATAGDAPLSAFTNYISSRDHLFALKPELWLRRNGSIPTRHWFLSRLLALLPNPTDIGGHSLRAGGATYYAITGVPSHIIRAMGRWKSDTFEIYIRQHPALLAALLFSSTAQDNPLV</sequence>
<evidence type="ECO:0000256" key="1">
    <source>
        <dbReference type="ARBA" id="ARBA00023125"/>
    </source>
</evidence>
<keyword evidence="2" id="KW-0233">DNA recombination</keyword>
<dbReference type="SUPFAM" id="SSF56349">
    <property type="entry name" value="DNA breaking-rejoining enzymes"/>
    <property type="match status" value="1"/>
</dbReference>
<dbReference type="InterPro" id="IPR013762">
    <property type="entry name" value="Integrase-like_cat_sf"/>
</dbReference>
<dbReference type="InterPro" id="IPR052925">
    <property type="entry name" value="Phage_Integrase-like_Recomb"/>
</dbReference>
<comment type="caution">
    <text evidence="3">The sequence shown here is derived from an EMBL/GenBank/DDBJ whole genome shotgun (WGS) entry which is preliminary data.</text>
</comment>
<dbReference type="PANTHER" id="PTHR34605">
    <property type="entry name" value="PHAGE_INTEGRASE DOMAIN-CONTAINING PROTEIN"/>
    <property type="match status" value="1"/>
</dbReference>
<reference evidence="3" key="1">
    <citation type="submission" date="2022-07" db="EMBL/GenBank/DDBJ databases">
        <title>Genome Sequence of Agrocybe chaxingu.</title>
        <authorList>
            <person name="Buettner E."/>
        </authorList>
    </citation>
    <scope>NUCLEOTIDE SEQUENCE</scope>
    <source>
        <strain evidence="3">MP-N11</strain>
    </source>
</reference>
<dbReference type="PANTHER" id="PTHR34605:SF3">
    <property type="entry name" value="P CELL-TYPE AGGLUTINATION PROTEIN MAP4-LIKE-RELATED"/>
    <property type="match status" value="1"/>
</dbReference>
<evidence type="ECO:0008006" key="5">
    <source>
        <dbReference type="Google" id="ProtNLM"/>
    </source>
</evidence>
<dbReference type="InterPro" id="IPR010998">
    <property type="entry name" value="Integrase_recombinase_N"/>
</dbReference>
<dbReference type="Proteomes" id="UP001148786">
    <property type="component" value="Unassembled WGS sequence"/>
</dbReference>